<comment type="function">
    <text evidence="1">Responsible for the formation of the pyrimidine heterocycle in the thiamine biosynthesis pathway. Catalyzes the formation of hydroxymethylpyrimidine phosphate (HMP-P) from histidine and pyridoxal phosphate (PLP). The protein uses PLP and the active site histidine to form HMP-P, generating an inactive enzyme. The enzyme can only undergo a single turnover, which suggests it is a suicide enzyme.</text>
</comment>
<dbReference type="Proteomes" id="UP001597213">
    <property type="component" value="Unassembled WGS sequence"/>
</dbReference>
<dbReference type="PROSITE" id="PS51318">
    <property type="entry name" value="TAT"/>
    <property type="match status" value="1"/>
</dbReference>
<dbReference type="PANTHER" id="PTHR31528:SF1">
    <property type="entry name" value="4-AMINO-5-HYDROXYMETHYL-2-METHYLPYRIMIDINE PHOSPHATE SYNTHASE THI11-RELATED"/>
    <property type="match status" value="1"/>
</dbReference>
<dbReference type="Gene3D" id="3.40.190.10">
    <property type="entry name" value="Periplasmic binding protein-like II"/>
    <property type="match status" value="2"/>
</dbReference>
<name>A0ABW4R6B4_9RHOB</name>
<comment type="catalytic activity">
    <reaction evidence="11">
        <text>N(6)-(pyridoxal phosphate)-L-lysyl-[4-amino-5-hydroxymethyl-2-methylpyrimidine phosphate synthase] + L-histidyl-[4-amino-5-hydroxymethyl-2-methylpyrimidine phosphate synthase] + 2 Fe(3+) + 4 H2O = L-lysyl-[4-amino-5-hydroxymethyl-2-methylpyrimidine phosphate synthase] + (2S)-2-amino-5-hydroxy-4-oxopentanoyl-[4-amino-5-hydroxymethyl-2-methylpyrimidine phosphate synthase] + 4-amino-2-methyl-5-(phosphooxymethyl)pyrimidine + 3-oxopropanoate + 2 Fe(2+) + 2 H(+)</text>
        <dbReference type="Rhea" id="RHEA:65756"/>
        <dbReference type="Rhea" id="RHEA-COMP:16892"/>
        <dbReference type="Rhea" id="RHEA-COMP:16893"/>
        <dbReference type="Rhea" id="RHEA-COMP:16894"/>
        <dbReference type="Rhea" id="RHEA-COMP:16895"/>
        <dbReference type="ChEBI" id="CHEBI:15377"/>
        <dbReference type="ChEBI" id="CHEBI:15378"/>
        <dbReference type="ChEBI" id="CHEBI:29033"/>
        <dbReference type="ChEBI" id="CHEBI:29034"/>
        <dbReference type="ChEBI" id="CHEBI:29969"/>
        <dbReference type="ChEBI" id="CHEBI:29979"/>
        <dbReference type="ChEBI" id="CHEBI:33190"/>
        <dbReference type="ChEBI" id="CHEBI:58354"/>
        <dbReference type="ChEBI" id="CHEBI:143915"/>
        <dbReference type="ChEBI" id="CHEBI:157692"/>
    </reaction>
    <physiologicalReaction direction="left-to-right" evidence="11">
        <dbReference type="Rhea" id="RHEA:65757"/>
    </physiologicalReaction>
</comment>
<comment type="caution">
    <text evidence="13">The sequence shown here is derived from an EMBL/GenBank/DDBJ whole genome shotgun (WGS) entry which is preliminary data.</text>
</comment>
<dbReference type="RefSeq" id="WP_379141614.1">
    <property type="nucleotide sequence ID" value="NZ_JBHUEN010000020.1"/>
</dbReference>
<dbReference type="InterPro" id="IPR015168">
    <property type="entry name" value="SsuA/THI5"/>
</dbReference>
<comment type="similarity">
    <text evidence="3">Belongs to the NMT1/THI5 family.</text>
</comment>
<evidence type="ECO:0000313" key="14">
    <source>
        <dbReference type="Proteomes" id="UP001597213"/>
    </source>
</evidence>
<keyword evidence="7" id="KW-0663">Pyridoxal phosphate</keyword>
<reference evidence="14" key="1">
    <citation type="journal article" date="2019" name="Int. J. Syst. Evol. Microbiol.">
        <title>The Global Catalogue of Microorganisms (GCM) 10K type strain sequencing project: providing services to taxonomists for standard genome sequencing and annotation.</title>
        <authorList>
            <consortium name="The Broad Institute Genomics Platform"/>
            <consortium name="The Broad Institute Genome Sequencing Center for Infectious Disease"/>
            <person name="Wu L."/>
            <person name="Ma J."/>
        </authorList>
    </citation>
    <scope>NUCLEOTIDE SEQUENCE [LARGE SCALE GENOMIC DNA]</scope>
    <source>
        <strain evidence="14">CCUG 56029</strain>
    </source>
</reference>
<evidence type="ECO:0000256" key="5">
    <source>
        <dbReference type="ARBA" id="ARBA00022679"/>
    </source>
</evidence>
<keyword evidence="8" id="KW-0784">Thiamine biosynthesis</keyword>
<keyword evidence="6" id="KW-0479">Metal-binding</keyword>
<dbReference type="InterPro" id="IPR027939">
    <property type="entry name" value="NMT1/THI5"/>
</dbReference>
<feature type="domain" description="SsuA/THI5-like" evidence="12">
    <location>
        <begin position="57"/>
        <end position="262"/>
    </location>
</feature>
<evidence type="ECO:0000256" key="7">
    <source>
        <dbReference type="ARBA" id="ARBA00022898"/>
    </source>
</evidence>
<comment type="pathway">
    <text evidence="2">Cofactor biosynthesis; thiamine diphosphate biosynthesis.</text>
</comment>
<gene>
    <name evidence="13" type="ORF">ACFSCT_07780</name>
</gene>
<evidence type="ECO:0000256" key="2">
    <source>
        <dbReference type="ARBA" id="ARBA00004948"/>
    </source>
</evidence>
<evidence type="ECO:0000256" key="4">
    <source>
        <dbReference type="ARBA" id="ARBA00011738"/>
    </source>
</evidence>
<organism evidence="13 14">
    <name type="scientific">Paracoccus pacificus</name>
    <dbReference type="NCBI Taxonomy" id="1463598"/>
    <lineage>
        <taxon>Bacteria</taxon>
        <taxon>Pseudomonadati</taxon>
        <taxon>Pseudomonadota</taxon>
        <taxon>Alphaproteobacteria</taxon>
        <taxon>Rhodobacterales</taxon>
        <taxon>Paracoccaceae</taxon>
        <taxon>Paracoccus</taxon>
    </lineage>
</organism>
<evidence type="ECO:0000256" key="3">
    <source>
        <dbReference type="ARBA" id="ARBA00009406"/>
    </source>
</evidence>
<evidence type="ECO:0000256" key="10">
    <source>
        <dbReference type="ARBA" id="ARBA00033171"/>
    </source>
</evidence>
<dbReference type="Pfam" id="PF09084">
    <property type="entry name" value="NMT1"/>
    <property type="match status" value="1"/>
</dbReference>
<evidence type="ECO:0000256" key="9">
    <source>
        <dbReference type="ARBA" id="ARBA00023004"/>
    </source>
</evidence>
<evidence type="ECO:0000313" key="13">
    <source>
        <dbReference type="EMBL" id="MFD1881612.1"/>
    </source>
</evidence>
<evidence type="ECO:0000259" key="12">
    <source>
        <dbReference type="Pfam" id="PF09084"/>
    </source>
</evidence>
<evidence type="ECO:0000256" key="6">
    <source>
        <dbReference type="ARBA" id="ARBA00022723"/>
    </source>
</evidence>
<proteinExistence type="inferred from homology"/>
<dbReference type="SUPFAM" id="SSF53850">
    <property type="entry name" value="Periplasmic binding protein-like II"/>
    <property type="match status" value="1"/>
</dbReference>
<evidence type="ECO:0000256" key="8">
    <source>
        <dbReference type="ARBA" id="ARBA00022977"/>
    </source>
</evidence>
<keyword evidence="14" id="KW-1185">Reference proteome</keyword>
<sequence>MNQPNTNLMSRRSLLGRGFALGALGVGGAMIGVRPGFAQDLTEVKLQLGWLVTNGCIGEIVAQSMGYYKEQGLNLTITPGGPNIDGVAAVASGAANMGSISSSPSLMLARSEGIPVKCVATGYQQHPFTYFSLAKNPVKTPQDMIGKKIGTNATAKILLQALLAKHNIPEDQVEVVVVGSDVGPLLSGQVDVITGWQTTVALTEAMGADRVEMRLWDQGVQLLANPYYVTDDTLANNFDVVVKMINAGSRGWGWVYENPEKAVDIMVEAYPNMDRDNELAAIPMVLKYVFNAQTAANGWGTMTAENWQAQIDAYNALGQFQGTVPTVDDVMTLKVLEATADVRPKLGS</sequence>
<evidence type="ECO:0000256" key="1">
    <source>
        <dbReference type="ARBA" id="ARBA00003469"/>
    </source>
</evidence>
<protein>
    <recommendedName>
        <fullName evidence="10">Thiamine pyrimidine synthase</fullName>
    </recommendedName>
</protein>
<comment type="subunit">
    <text evidence="4">Homodimer.</text>
</comment>
<evidence type="ECO:0000256" key="11">
    <source>
        <dbReference type="ARBA" id="ARBA00048179"/>
    </source>
</evidence>
<dbReference type="PANTHER" id="PTHR31528">
    <property type="entry name" value="4-AMINO-5-HYDROXYMETHYL-2-METHYLPYRIMIDINE PHOSPHATE SYNTHASE THI11-RELATED"/>
    <property type="match status" value="1"/>
</dbReference>
<keyword evidence="9" id="KW-0408">Iron</keyword>
<dbReference type="InterPro" id="IPR006311">
    <property type="entry name" value="TAT_signal"/>
</dbReference>
<dbReference type="EMBL" id="JBHUEN010000020">
    <property type="protein sequence ID" value="MFD1881612.1"/>
    <property type="molecule type" value="Genomic_DNA"/>
</dbReference>
<accession>A0ABW4R6B4</accession>
<keyword evidence="5" id="KW-0808">Transferase</keyword>